<name>A0A1E7FQK5_9STRA</name>
<evidence type="ECO:0000256" key="1">
    <source>
        <dbReference type="ARBA" id="ARBA00023078"/>
    </source>
</evidence>
<keyword evidence="2" id="KW-0732">Signal</keyword>
<dbReference type="InterPro" id="IPR023222">
    <property type="entry name" value="PsbQ-like_dom_sf"/>
</dbReference>
<evidence type="ECO:0000313" key="3">
    <source>
        <dbReference type="EMBL" id="OEU20073.1"/>
    </source>
</evidence>
<protein>
    <submittedName>
        <fullName evidence="3">Uncharacterized protein</fullName>
    </submittedName>
</protein>
<accession>A0A1E7FQK5</accession>
<evidence type="ECO:0000256" key="2">
    <source>
        <dbReference type="SAM" id="SignalP"/>
    </source>
</evidence>
<dbReference type="AlphaFoldDB" id="A0A1E7FQK5"/>
<feature type="chain" id="PRO_5013017771" evidence="2">
    <location>
        <begin position="16"/>
        <end position="202"/>
    </location>
</feature>
<proteinExistence type="predicted"/>
<dbReference type="Proteomes" id="UP000095751">
    <property type="component" value="Unassembled WGS sequence"/>
</dbReference>
<organism evidence="3 4">
    <name type="scientific">Fragilariopsis cylindrus CCMP1102</name>
    <dbReference type="NCBI Taxonomy" id="635003"/>
    <lineage>
        <taxon>Eukaryota</taxon>
        <taxon>Sar</taxon>
        <taxon>Stramenopiles</taxon>
        <taxon>Ochrophyta</taxon>
        <taxon>Bacillariophyta</taxon>
        <taxon>Bacillariophyceae</taxon>
        <taxon>Bacillariophycidae</taxon>
        <taxon>Bacillariales</taxon>
        <taxon>Bacillariaceae</taxon>
        <taxon>Fragilariopsis</taxon>
    </lineage>
</organism>
<feature type="signal peptide" evidence="2">
    <location>
        <begin position="1"/>
        <end position="15"/>
    </location>
</feature>
<dbReference type="Gene3D" id="1.20.120.290">
    <property type="entry name" value="Oxygen-evolving enhancer protein 3 (PsbQ), four-helix up-down bundle"/>
    <property type="match status" value="1"/>
</dbReference>
<evidence type="ECO:0000313" key="4">
    <source>
        <dbReference type="Proteomes" id="UP000095751"/>
    </source>
</evidence>
<gene>
    <name evidence="3" type="ORF">FRACYDRAFT_206783</name>
</gene>
<dbReference type="OrthoDB" id="3566at2759"/>
<dbReference type="SUPFAM" id="SSF101112">
    <property type="entry name" value="Oxygen-evolving enhancer protein 3"/>
    <property type="match status" value="1"/>
</dbReference>
<dbReference type="InParanoid" id="A0A1E7FQK5"/>
<keyword evidence="4" id="KW-1185">Reference proteome</keyword>
<reference evidence="3 4" key="1">
    <citation type="submission" date="2016-09" db="EMBL/GenBank/DDBJ databases">
        <title>Extensive genetic diversity and differential bi-allelic expression allows diatom success in the polar Southern Ocean.</title>
        <authorList>
            <consortium name="DOE Joint Genome Institute"/>
            <person name="Mock T."/>
            <person name="Otillar R.P."/>
            <person name="Strauss J."/>
            <person name="Dupont C."/>
            <person name="Frickenhaus S."/>
            <person name="Maumus F."/>
            <person name="Mcmullan M."/>
            <person name="Sanges R."/>
            <person name="Schmutz J."/>
            <person name="Toseland A."/>
            <person name="Valas R."/>
            <person name="Veluchamy A."/>
            <person name="Ward B.J."/>
            <person name="Allen A."/>
            <person name="Barry K."/>
            <person name="Falciatore A."/>
            <person name="Ferrante M."/>
            <person name="Fortunato A.E."/>
            <person name="Gloeckner G."/>
            <person name="Gruber A."/>
            <person name="Hipkin R."/>
            <person name="Janech M."/>
            <person name="Kroth P."/>
            <person name="Leese F."/>
            <person name="Lindquist E."/>
            <person name="Lyon B.R."/>
            <person name="Martin J."/>
            <person name="Mayer C."/>
            <person name="Parker M."/>
            <person name="Quesneville H."/>
            <person name="Raymond J."/>
            <person name="Uhlig C."/>
            <person name="Valentin K.U."/>
            <person name="Worden A.Z."/>
            <person name="Armbrust E.V."/>
            <person name="Bowler C."/>
            <person name="Green B."/>
            <person name="Moulton V."/>
            <person name="Van Oosterhout C."/>
            <person name="Grigoriev I."/>
        </authorList>
    </citation>
    <scope>NUCLEOTIDE SEQUENCE [LARGE SCALE GENOMIC DNA]</scope>
    <source>
        <strain evidence="3 4">CCMP1102</strain>
    </source>
</reference>
<keyword evidence="1" id="KW-0793">Thylakoid</keyword>
<dbReference type="EMBL" id="KV784355">
    <property type="protein sequence ID" value="OEU20073.1"/>
    <property type="molecule type" value="Genomic_DNA"/>
</dbReference>
<sequence>MKIAVFSSLIACTAAFSQKDTSSRRDAMAGIAAAGAALVPAIANAAAGESPRFSVFGLLGDGTSYSEGGAYGSDQVGAGRPYSPYSLYPEASKDSLYKPDAPEYKAKKYEVLKETTKRLTKLEGYANKKEWREVNGELTRYMYETRNAVTFLAKSKEQKALATAFYLDIEAASGAAYQKNQAKCIEASQRSNISFAKLLKAL</sequence>
<dbReference type="KEGG" id="fcy:FRACYDRAFT_206783"/>